<comment type="cofactor">
    <cofactor evidence="1 8">
        <name>heme</name>
        <dbReference type="ChEBI" id="CHEBI:30413"/>
    </cofactor>
</comment>
<dbReference type="PANTHER" id="PTHR24300">
    <property type="entry name" value="CYTOCHROME P450 508A4-RELATED"/>
    <property type="match status" value="1"/>
</dbReference>
<dbReference type="InterPro" id="IPR036396">
    <property type="entry name" value="Cyt_P450_sf"/>
</dbReference>
<evidence type="ECO:0000256" key="4">
    <source>
        <dbReference type="ARBA" id="ARBA00022723"/>
    </source>
</evidence>
<dbReference type="InterPro" id="IPR002401">
    <property type="entry name" value="Cyt_P450_E_grp-I"/>
</dbReference>
<dbReference type="GO" id="GO:0005506">
    <property type="term" value="F:iron ion binding"/>
    <property type="evidence" value="ECO:0007669"/>
    <property type="project" value="InterPro"/>
</dbReference>
<evidence type="ECO:0000256" key="5">
    <source>
        <dbReference type="ARBA" id="ARBA00023002"/>
    </source>
</evidence>
<dbReference type="GO" id="GO:0016712">
    <property type="term" value="F:oxidoreductase activity, acting on paired donors, with incorporation or reduction of molecular oxygen, reduced flavin or flavoprotein as one donor, and incorporation of one atom of oxygen"/>
    <property type="evidence" value="ECO:0007669"/>
    <property type="project" value="TreeGrafter"/>
</dbReference>
<name>A0AAU7NIQ6_MARVT</name>
<comment type="similarity">
    <text evidence="2 9">Belongs to the cytochrome P450 family.</text>
</comment>
<keyword evidence="6 8" id="KW-0408">Iron</keyword>
<dbReference type="InterPro" id="IPR017972">
    <property type="entry name" value="Cyt_P450_CS"/>
</dbReference>
<dbReference type="PROSITE" id="PS00086">
    <property type="entry name" value="CYTOCHROME_P450"/>
    <property type="match status" value="1"/>
</dbReference>
<evidence type="ECO:0000256" key="6">
    <source>
        <dbReference type="ARBA" id="ARBA00023004"/>
    </source>
</evidence>
<evidence type="ECO:0000256" key="2">
    <source>
        <dbReference type="ARBA" id="ARBA00010617"/>
    </source>
</evidence>
<evidence type="ECO:0000313" key="10">
    <source>
        <dbReference type="EMBL" id="XBR96829.1"/>
    </source>
</evidence>
<dbReference type="PANTHER" id="PTHR24300:SF376">
    <property type="entry name" value="CYTOCHROME P450 15A1"/>
    <property type="match status" value="1"/>
</dbReference>
<dbReference type="GO" id="GO:0005737">
    <property type="term" value="C:cytoplasm"/>
    <property type="evidence" value="ECO:0007669"/>
    <property type="project" value="TreeGrafter"/>
</dbReference>
<dbReference type="Pfam" id="PF00067">
    <property type="entry name" value="p450"/>
    <property type="match status" value="1"/>
</dbReference>
<evidence type="ECO:0000256" key="9">
    <source>
        <dbReference type="RuleBase" id="RU000461"/>
    </source>
</evidence>
<evidence type="ECO:0000256" key="7">
    <source>
        <dbReference type="ARBA" id="ARBA00023033"/>
    </source>
</evidence>
<dbReference type="PRINTS" id="PR00463">
    <property type="entry name" value="EP450I"/>
</dbReference>
<evidence type="ECO:0000256" key="3">
    <source>
        <dbReference type="ARBA" id="ARBA00022617"/>
    </source>
</evidence>
<dbReference type="GO" id="GO:0008395">
    <property type="term" value="F:steroid hydroxylase activity"/>
    <property type="evidence" value="ECO:0007669"/>
    <property type="project" value="TreeGrafter"/>
</dbReference>
<dbReference type="GO" id="GO:0020037">
    <property type="term" value="F:heme binding"/>
    <property type="evidence" value="ECO:0007669"/>
    <property type="project" value="InterPro"/>
</dbReference>
<feature type="binding site" description="axial binding residue" evidence="8">
    <location>
        <position position="460"/>
    </location>
    <ligand>
        <name>heme</name>
        <dbReference type="ChEBI" id="CHEBI:30413"/>
    </ligand>
    <ligandPart>
        <name>Fe</name>
        <dbReference type="ChEBI" id="CHEBI:18248"/>
    </ligandPart>
</feature>
<protein>
    <submittedName>
        <fullName evidence="10">Cytochrome p450</fullName>
    </submittedName>
</protein>
<evidence type="ECO:0000256" key="1">
    <source>
        <dbReference type="ARBA" id="ARBA00001971"/>
    </source>
</evidence>
<keyword evidence="7 9" id="KW-0503">Monooxygenase</keyword>
<dbReference type="AlphaFoldDB" id="A0AAU7NIQ6"/>
<dbReference type="GO" id="GO:0006805">
    <property type="term" value="P:xenobiotic metabolic process"/>
    <property type="evidence" value="ECO:0007669"/>
    <property type="project" value="TreeGrafter"/>
</dbReference>
<dbReference type="PRINTS" id="PR00385">
    <property type="entry name" value="P450"/>
</dbReference>
<dbReference type="GO" id="GO:0006082">
    <property type="term" value="P:organic acid metabolic process"/>
    <property type="evidence" value="ECO:0007669"/>
    <property type="project" value="TreeGrafter"/>
</dbReference>
<dbReference type="InterPro" id="IPR001128">
    <property type="entry name" value="Cyt_P450"/>
</dbReference>
<proteinExistence type="evidence at transcript level"/>
<reference evidence="10" key="1">
    <citation type="submission" date="2024-06" db="EMBL/GenBank/DDBJ databases">
        <title>C18 oxylipin, EpOME, mediates the immune resolution at late infection stage in the legume pod borer, Maruca vitrata.</title>
        <authorList>
            <person name="Esmaeily M."/>
            <person name="Kim Y."/>
        </authorList>
    </citation>
    <scope>NUCLEOTIDE SEQUENCE</scope>
    <source>
        <strain evidence="10">6</strain>
    </source>
</reference>
<evidence type="ECO:0000256" key="8">
    <source>
        <dbReference type="PIRSR" id="PIRSR602401-1"/>
    </source>
</evidence>
<dbReference type="EMBL" id="PP905474">
    <property type="protein sequence ID" value="XBR96829.1"/>
    <property type="molecule type" value="mRNA"/>
</dbReference>
<keyword evidence="5 9" id="KW-0560">Oxidoreductase</keyword>
<sequence length="468" mass="53029">MLGALISIGLVGCFVLTCCKNAFKRPPNFPPGPPSLPVYGSYWIILAAAYNNLALAFKRIGSWYNTKLVGSVMGKIPSVIVNDPGMIKDMLLKPELDGRMDIILGRLRAFWKRRGIFFTDGYFWHVQRRFSLRYMRDYGFGRRSATLEQVVESEIKELIDIRLNGPKSDAEREMVKGDLVFLPHFLAPPFINGVLHVCSRMSLPREKYGTVWELAKGALLFQQNSNDLGGAITYTPWLKDVLPNYSGYSGLRKGNQVLIDFFTGLVEEVIATFDPSHSRHFLDEYVRQMYKDNGEKGEKGEKGKSTYSKEQLILTCTDYMFPAASATEAVLSMLLEILLVHPELQDRIHEEIDRVVGSGRLPNLDDRNKMPFTEACIREAMRVDTLVPLGVPHRATQPTTFHGYDIPEGTMFHANYLMLHKDKDIWGDPDTFRPDRFIVDGKLDVSKDRSLPFGAGRRLCAGETFARQ</sequence>
<keyword evidence="4 8" id="KW-0479">Metal-binding</keyword>
<accession>A0AAU7NIQ6</accession>
<organism evidence="10">
    <name type="scientific">Maruca vitrata</name>
    <name type="common">Bean pod borer moth</name>
    <dbReference type="NCBI Taxonomy" id="497515"/>
    <lineage>
        <taxon>Eukaryota</taxon>
        <taxon>Metazoa</taxon>
        <taxon>Ecdysozoa</taxon>
        <taxon>Arthropoda</taxon>
        <taxon>Hexapoda</taxon>
        <taxon>Insecta</taxon>
        <taxon>Pterygota</taxon>
        <taxon>Neoptera</taxon>
        <taxon>Endopterygota</taxon>
        <taxon>Lepidoptera</taxon>
        <taxon>Glossata</taxon>
        <taxon>Ditrysia</taxon>
        <taxon>Pyraloidea</taxon>
        <taxon>Crambidae</taxon>
        <taxon>Spilomelinae</taxon>
        <taxon>Maruca</taxon>
    </lineage>
</organism>
<dbReference type="Gene3D" id="1.10.630.10">
    <property type="entry name" value="Cytochrome P450"/>
    <property type="match status" value="1"/>
</dbReference>
<keyword evidence="3 8" id="KW-0349">Heme</keyword>
<dbReference type="InterPro" id="IPR050182">
    <property type="entry name" value="Cytochrome_P450_fam2"/>
</dbReference>
<dbReference type="SUPFAM" id="SSF48264">
    <property type="entry name" value="Cytochrome P450"/>
    <property type="match status" value="1"/>
</dbReference>